<protein>
    <submittedName>
        <fullName evidence="1">Uncharacterized protein</fullName>
    </submittedName>
</protein>
<dbReference type="EMBL" id="JBEXAE010000005">
    <property type="protein sequence ID" value="MET6991207.1"/>
    <property type="molecule type" value="Genomic_DNA"/>
</dbReference>
<sequence>MAAKHYVIENDLDVSVCFAIITIFKQNGKFKLEHLKDAFYHF</sequence>
<accession>A0ABV2SVP7</accession>
<evidence type="ECO:0000313" key="2">
    <source>
        <dbReference type="Proteomes" id="UP001549799"/>
    </source>
</evidence>
<organism evidence="1 2">
    <name type="scientific">Sediminicola arcticus</name>
    <dbReference type="NCBI Taxonomy" id="1574308"/>
    <lineage>
        <taxon>Bacteria</taxon>
        <taxon>Pseudomonadati</taxon>
        <taxon>Bacteroidota</taxon>
        <taxon>Flavobacteriia</taxon>
        <taxon>Flavobacteriales</taxon>
        <taxon>Flavobacteriaceae</taxon>
        <taxon>Sediminicola</taxon>
    </lineage>
</organism>
<dbReference type="RefSeq" id="WP_354615671.1">
    <property type="nucleotide sequence ID" value="NZ_JBEXAE010000005.1"/>
</dbReference>
<proteinExistence type="predicted"/>
<keyword evidence="2" id="KW-1185">Reference proteome</keyword>
<comment type="caution">
    <text evidence="1">The sequence shown here is derived from an EMBL/GenBank/DDBJ whole genome shotgun (WGS) entry which is preliminary data.</text>
</comment>
<reference evidence="1 2" key="1">
    <citation type="submission" date="2024-07" db="EMBL/GenBank/DDBJ databases">
        <title>The genome sequence of type strain Sediminicola arcticus GDMCC 1.2805.</title>
        <authorList>
            <person name="Liu Y."/>
        </authorList>
    </citation>
    <scope>NUCLEOTIDE SEQUENCE [LARGE SCALE GENOMIC DNA]</scope>
    <source>
        <strain evidence="1 2">GDMCC 1.2805</strain>
    </source>
</reference>
<evidence type="ECO:0000313" key="1">
    <source>
        <dbReference type="EMBL" id="MET6991207.1"/>
    </source>
</evidence>
<name>A0ABV2SVP7_9FLAO</name>
<gene>
    <name evidence="1" type="ORF">ABXZ36_11170</name>
</gene>
<dbReference type="Proteomes" id="UP001549799">
    <property type="component" value="Unassembled WGS sequence"/>
</dbReference>